<dbReference type="InterPro" id="IPR000917">
    <property type="entry name" value="Sulfatase_N"/>
</dbReference>
<comment type="similarity">
    <text evidence="1">Belongs to the sulfatase family.</text>
</comment>
<keyword evidence="5" id="KW-1185">Reference proteome</keyword>
<feature type="domain" description="Sulfatase N-terminal" evidence="3">
    <location>
        <begin position="64"/>
        <end position="162"/>
    </location>
</feature>
<organism evidence="4 5">
    <name type="scientific">Fulvitalea axinellae</name>
    <dbReference type="NCBI Taxonomy" id="1182444"/>
    <lineage>
        <taxon>Bacteria</taxon>
        <taxon>Pseudomonadati</taxon>
        <taxon>Bacteroidota</taxon>
        <taxon>Cytophagia</taxon>
        <taxon>Cytophagales</taxon>
        <taxon>Persicobacteraceae</taxon>
        <taxon>Fulvitalea</taxon>
    </lineage>
</organism>
<evidence type="ECO:0000256" key="2">
    <source>
        <dbReference type="ARBA" id="ARBA00022801"/>
    </source>
</evidence>
<keyword evidence="2" id="KW-0378">Hydrolase</keyword>
<dbReference type="CDD" id="cd16027">
    <property type="entry name" value="SGSH"/>
    <property type="match status" value="1"/>
</dbReference>
<evidence type="ECO:0000259" key="3">
    <source>
        <dbReference type="Pfam" id="PF00884"/>
    </source>
</evidence>
<dbReference type="KEGG" id="fax:FUAX_48670"/>
<accession>A0AAU9DIP0</accession>
<dbReference type="Pfam" id="PF00884">
    <property type="entry name" value="Sulfatase"/>
    <property type="match status" value="2"/>
</dbReference>
<feature type="domain" description="Sulfatase N-terminal" evidence="3">
    <location>
        <begin position="187"/>
        <end position="335"/>
    </location>
</feature>
<evidence type="ECO:0000313" key="5">
    <source>
        <dbReference type="Proteomes" id="UP001348817"/>
    </source>
</evidence>
<dbReference type="SUPFAM" id="SSF53649">
    <property type="entry name" value="Alkaline phosphatase-like"/>
    <property type="match status" value="1"/>
</dbReference>
<dbReference type="Proteomes" id="UP001348817">
    <property type="component" value="Plasmid pFA4"/>
</dbReference>
<evidence type="ECO:0000256" key="1">
    <source>
        <dbReference type="ARBA" id="ARBA00008779"/>
    </source>
</evidence>
<dbReference type="InterPro" id="IPR017850">
    <property type="entry name" value="Alkaline_phosphatase_core_sf"/>
</dbReference>
<dbReference type="EMBL" id="AP025318">
    <property type="protein sequence ID" value="BDD12435.1"/>
    <property type="molecule type" value="Genomic_DNA"/>
</dbReference>
<name>A0AAU9DIP0_9BACT</name>
<dbReference type="InterPro" id="IPR050738">
    <property type="entry name" value="Sulfatase"/>
</dbReference>
<dbReference type="GO" id="GO:0004065">
    <property type="term" value="F:arylsulfatase activity"/>
    <property type="evidence" value="ECO:0007669"/>
    <property type="project" value="TreeGrafter"/>
</dbReference>
<protein>
    <recommendedName>
        <fullName evidence="3">Sulfatase N-terminal domain-containing protein</fullName>
    </recommendedName>
</protein>
<reference evidence="4 5" key="1">
    <citation type="submission" date="2021-12" db="EMBL/GenBank/DDBJ databases">
        <title>Genome sequencing of bacteria with rrn-lacking chromosome and rrn-plasmid.</title>
        <authorList>
            <person name="Anda M."/>
            <person name="Iwasaki W."/>
        </authorList>
    </citation>
    <scope>NUCLEOTIDE SEQUENCE [LARGE SCALE GENOMIC DNA]</scope>
    <source>
        <strain evidence="4 5">DSM 100852</strain>
        <plasmid evidence="4 5">pFA4</plasmid>
    </source>
</reference>
<sequence length="512" mass="58377">MCQLVKIDKEREEYKPFTMLTQFLLKFFNSYSMSKHYLTGLSALALTAGTLSSCTEKTQTERPPNIVWLIAEDLSQDLGCYGNSNVQTPTIDSLALNGKRFTNMYATAAVCSPSRTALATGFYQNSIGAYHMRYPDSLKPALPEKVLPIHRLLAENNYQTANIKSRPSTGKTDWLFKFDPKTYDFEKWDDIDKEKPFFARVNFSLTHRGFSRDSKRPVDPSKVNIPPYYPDHSVSRRDWANYLESAQILDNQVRQVIKQLNDKGLMENTLVFFFSDHGRPMTRGKCFLYDSGLKVPFIAFASDSKIKQRYLKGKTDDRMWSMLDINATTLALAGVKGYASQGRTFIGENAEGRDFVYAASDRIGEVFFKSRTVRTKKLRYIRNLRNDLSVNEASTAYRKANHPIYHLIKALDEKGTLTPAQKQLVTPIPPEELYDLESDPYETVNLANDPAWKGKLAEMRKLLDSTTEEIGDLALGKDPQEIKDAFKQYGIGSEKRNRERIRKLEASVKAKL</sequence>
<proteinExistence type="inferred from homology"/>
<dbReference type="PANTHER" id="PTHR42693">
    <property type="entry name" value="ARYLSULFATASE FAMILY MEMBER"/>
    <property type="match status" value="1"/>
</dbReference>
<dbReference type="PANTHER" id="PTHR42693:SF53">
    <property type="entry name" value="ENDO-4-O-SULFATASE"/>
    <property type="match status" value="1"/>
</dbReference>
<dbReference type="AlphaFoldDB" id="A0AAU9DIP0"/>
<keyword evidence="4" id="KW-0614">Plasmid</keyword>
<evidence type="ECO:0000313" key="4">
    <source>
        <dbReference type="EMBL" id="BDD12435.1"/>
    </source>
</evidence>
<geneLocation type="plasmid" evidence="4 5">
    <name>pFA4</name>
</geneLocation>
<dbReference type="Gene3D" id="3.40.720.10">
    <property type="entry name" value="Alkaline Phosphatase, subunit A"/>
    <property type="match status" value="1"/>
</dbReference>
<gene>
    <name evidence="4" type="ORF">FUAX_48670</name>
</gene>